<feature type="non-terminal residue" evidence="1">
    <location>
        <position position="118"/>
    </location>
</feature>
<comment type="caution">
    <text evidence="1">The sequence shown here is derived from an EMBL/GenBank/DDBJ whole genome shotgun (WGS) entry which is preliminary data.</text>
</comment>
<name>A0A820STI3_9BILA</name>
<reference evidence="1" key="1">
    <citation type="submission" date="2021-02" db="EMBL/GenBank/DDBJ databases">
        <authorList>
            <person name="Nowell W R."/>
        </authorList>
    </citation>
    <scope>NUCLEOTIDE SEQUENCE</scope>
</reference>
<gene>
    <name evidence="1" type="ORF">OKA104_LOCUS54576</name>
</gene>
<feature type="non-terminal residue" evidence="1">
    <location>
        <position position="1"/>
    </location>
</feature>
<sequence>LAQCFFMKTCSFRQSIPRCIDEGLFSLALPSGQYGMKQCRDQSCGYCYERLAMTHRSEQAMSFSIRQIHHFVSGYQVYLNCNVIRTCTTSNVIYALTCPCHQYDYIGRCYVSFRDCRM</sequence>
<evidence type="ECO:0000313" key="1">
    <source>
        <dbReference type="EMBL" id="CAF4458895.1"/>
    </source>
</evidence>
<dbReference type="Proteomes" id="UP000663881">
    <property type="component" value="Unassembled WGS sequence"/>
</dbReference>
<evidence type="ECO:0000313" key="2">
    <source>
        <dbReference type="Proteomes" id="UP000663881"/>
    </source>
</evidence>
<dbReference type="EMBL" id="CAJOAY010036683">
    <property type="protein sequence ID" value="CAF4458895.1"/>
    <property type="molecule type" value="Genomic_DNA"/>
</dbReference>
<organism evidence="1 2">
    <name type="scientific">Adineta steineri</name>
    <dbReference type="NCBI Taxonomy" id="433720"/>
    <lineage>
        <taxon>Eukaryota</taxon>
        <taxon>Metazoa</taxon>
        <taxon>Spiralia</taxon>
        <taxon>Gnathifera</taxon>
        <taxon>Rotifera</taxon>
        <taxon>Eurotatoria</taxon>
        <taxon>Bdelloidea</taxon>
        <taxon>Adinetida</taxon>
        <taxon>Adinetidae</taxon>
        <taxon>Adineta</taxon>
    </lineage>
</organism>
<accession>A0A820STI3</accession>
<dbReference type="AlphaFoldDB" id="A0A820STI3"/>
<proteinExistence type="predicted"/>
<protein>
    <submittedName>
        <fullName evidence="1">Uncharacterized protein</fullName>
    </submittedName>
</protein>